<gene>
    <name evidence="4" type="ORF">DW653_12200</name>
    <name evidence="5" type="ORF">DWZ34_07085</name>
    <name evidence="3" type="ORF">DXD04_07880</name>
</gene>
<sequence>MKQILLSAHIVITVLLLSACGGGSKTSSVQEEGDTLKMRYATNLSVVKFPDYTMVSIRNPWDTLKILHTYLLTDKTQPVPENLPEGTVVRVPLERAVVYSVVHGSVLKELGQAKSIKGVCNLEYFKMPEVQDGCRNGEIVDCGNGMNPDIEKIIDLRPDAIMLSPFENSGGYGRVGKLGVPVIECADYMETSPLGRAEWLRFYGLLVGQEQRGDSLFAQIEKEYLALKDLAAQATSRPTVLSDLKYGSAWYIAGGQSTTGRLYADAGADYVFAELPNSGSVPMAFETVFDKGEHADFWLIKYNQPQDKTYKELQKDYSLYARFKAFRERRIYGCNTHRIPFYEESPFHPEILLKDMVKIFHPELLEGYEPKYFSNLAE</sequence>
<dbReference type="GO" id="GO:0071281">
    <property type="term" value="P:cellular response to iron ion"/>
    <property type="evidence" value="ECO:0007669"/>
    <property type="project" value="TreeGrafter"/>
</dbReference>
<protein>
    <submittedName>
        <fullName evidence="3">ABC transporter substrate-binding protein</fullName>
    </submittedName>
</protein>
<dbReference type="AlphaFoldDB" id="A0A3E4N3J0"/>
<dbReference type="PROSITE" id="PS51257">
    <property type="entry name" value="PROKAR_LIPOPROTEIN"/>
    <property type="match status" value="1"/>
</dbReference>
<comment type="caution">
    <text evidence="3">The sequence shown here is derived from an EMBL/GenBank/DDBJ whole genome shotgun (WGS) entry which is preliminary data.</text>
</comment>
<dbReference type="EMBL" id="QRHQ01000026">
    <property type="protein sequence ID" value="RHF88463.1"/>
    <property type="molecule type" value="Genomic_DNA"/>
</dbReference>
<dbReference type="Proteomes" id="UP000260862">
    <property type="component" value="Unassembled WGS sequence"/>
</dbReference>
<proteinExistence type="predicted"/>
<dbReference type="Proteomes" id="UP000285109">
    <property type="component" value="Unassembled WGS sequence"/>
</dbReference>
<dbReference type="Pfam" id="PF01497">
    <property type="entry name" value="Peripla_BP_2"/>
    <property type="match status" value="1"/>
</dbReference>
<dbReference type="InterPro" id="IPR002491">
    <property type="entry name" value="ABC_transptr_periplasmic_BD"/>
</dbReference>
<accession>A0A3E4N3J0</accession>
<feature type="signal peptide" evidence="1">
    <location>
        <begin position="1"/>
        <end position="19"/>
    </location>
</feature>
<evidence type="ECO:0000313" key="7">
    <source>
        <dbReference type="Proteomes" id="UP000283485"/>
    </source>
</evidence>
<dbReference type="RefSeq" id="WP_117672394.1">
    <property type="nucleotide sequence ID" value="NZ_CABOGR010000012.1"/>
</dbReference>
<evidence type="ECO:0000259" key="2">
    <source>
        <dbReference type="PROSITE" id="PS50983"/>
    </source>
</evidence>
<dbReference type="PANTHER" id="PTHR30535">
    <property type="entry name" value="VITAMIN B12-BINDING PROTEIN"/>
    <property type="match status" value="1"/>
</dbReference>
<dbReference type="PANTHER" id="PTHR30535:SF34">
    <property type="entry name" value="MOLYBDATE-BINDING PROTEIN MOLA"/>
    <property type="match status" value="1"/>
</dbReference>
<evidence type="ECO:0000313" key="5">
    <source>
        <dbReference type="EMBL" id="RHM97635.1"/>
    </source>
</evidence>
<dbReference type="PROSITE" id="PS50983">
    <property type="entry name" value="FE_B12_PBP"/>
    <property type="match status" value="1"/>
</dbReference>
<evidence type="ECO:0000313" key="8">
    <source>
        <dbReference type="Proteomes" id="UP000285109"/>
    </source>
</evidence>
<dbReference type="Gene3D" id="3.40.50.1980">
    <property type="entry name" value="Nitrogenase molybdenum iron protein domain"/>
    <property type="match status" value="2"/>
</dbReference>
<name>A0A3E4N3J0_9BACT</name>
<organism evidence="3 6">
    <name type="scientific">Phocaeicola plebeius</name>
    <dbReference type="NCBI Taxonomy" id="310297"/>
    <lineage>
        <taxon>Bacteria</taxon>
        <taxon>Pseudomonadati</taxon>
        <taxon>Bacteroidota</taxon>
        <taxon>Bacteroidia</taxon>
        <taxon>Bacteroidales</taxon>
        <taxon>Bacteroidaceae</taxon>
        <taxon>Phocaeicola</taxon>
    </lineage>
</organism>
<evidence type="ECO:0000313" key="3">
    <source>
        <dbReference type="EMBL" id="RGK56154.1"/>
    </source>
</evidence>
<evidence type="ECO:0000256" key="1">
    <source>
        <dbReference type="SAM" id="SignalP"/>
    </source>
</evidence>
<reference evidence="6 7" key="1">
    <citation type="submission" date="2018-08" db="EMBL/GenBank/DDBJ databases">
        <title>A genome reference for cultivated species of the human gut microbiota.</title>
        <authorList>
            <person name="Zou Y."/>
            <person name="Xue W."/>
            <person name="Luo G."/>
        </authorList>
    </citation>
    <scope>NUCLEOTIDE SEQUENCE [LARGE SCALE GENOMIC DNA]</scope>
    <source>
        <strain evidence="5 8">AF31-28B-AC</strain>
        <strain evidence="4 7">AM23-23</strain>
        <strain evidence="3 6">TF10-3AC</strain>
    </source>
</reference>
<dbReference type="Proteomes" id="UP000283485">
    <property type="component" value="Unassembled WGS sequence"/>
</dbReference>
<feature type="chain" id="PRO_5041810517" evidence="1">
    <location>
        <begin position="20"/>
        <end position="378"/>
    </location>
</feature>
<dbReference type="EMBL" id="QRQK01000011">
    <property type="protein sequence ID" value="RHM97635.1"/>
    <property type="molecule type" value="Genomic_DNA"/>
</dbReference>
<dbReference type="InterPro" id="IPR050902">
    <property type="entry name" value="ABC_Transporter_SBP"/>
</dbReference>
<evidence type="ECO:0000313" key="6">
    <source>
        <dbReference type="Proteomes" id="UP000260862"/>
    </source>
</evidence>
<dbReference type="EMBL" id="QSQT01000012">
    <property type="protein sequence ID" value="RGK56154.1"/>
    <property type="molecule type" value="Genomic_DNA"/>
</dbReference>
<keyword evidence="6" id="KW-1185">Reference proteome</keyword>
<keyword evidence="1" id="KW-0732">Signal</keyword>
<evidence type="ECO:0000313" key="4">
    <source>
        <dbReference type="EMBL" id="RHF88463.1"/>
    </source>
</evidence>
<dbReference type="SUPFAM" id="SSF53807">
    <property type="entry name" value="Helical backbone' metal receptor"/>
    <property type="match status" value="1"/>
</dbReference>
<feature type="domain" description="Fe/B12 periplasmic-binding" evidence="2">
    <location>
        <begin position="95"/>
        <end position="364"/>
    </location>
</feature>